<sequence length="115" mass="12912">MKVHDEVKIGIAWRTSFRGNRAVGKFIARIVAINNKEVDILILKCESVVPSNSKIDEPLTIDDVKKDIEAFKISLITVHVNVVKNNTSVIYARNPIEKTVRKDALISRLQESKGT</sequence>
<accession>A0A3B0YW60</accession>
<proteinExistence type="predicted"/>
<dbReference type="AlphaFoldDB" id="A0A3B0YW60"/>
<gene>
    <name evidence="1" type="ORF">MNBD_GAMMA10-1160</name>
</gene>
<dbReference type="EMBL" id="UOFJ01000676">
    <property type="protein sequence ID" value="VAW72626.1"/>
    <property type="molecule type" value="Genomic_DNA"/>
</dbReference>
<organism evidence="1">
    <name type="scientific">hydrothermal vent metagenome</name>
    <dbReference type="NCBI Taxonomy" id="652676"/>
    <lineage>
        <taxon>unclassified sequences</taxon>
        <taxon>metagenomes</taxon>
        <taxon>ecological metagenomes</taxon>
    </lineage>
</organism>
<protein>
    <submittedName>
        <fullName evidence="1">Uncharacterized protein</fullName>
    </submittedName>
</protein>
<reference evidence="1" key="1">
    <citation type="submission" date="2018-06" db="EMBL/GenBank/DDBJ databases">
        <authorList>
            <person name="Zhirakovskaya E."/>
        </authorList>
    </citation>
    <scope>NUCLEOTIDE SEQUENCE</scope>
</reference>
<evidence type="ECO:0000313" key="1">
    <source>
        <dbReference type="EMBL" id="VAW72626.1"/>
    </source>
</evidence>
<name>A0A3B0YW60_9ZZZZ</name>